<dbReference type="RefSeq" id="WP_013495549.1">
    <property type="nucleotide sequence ID" value="NC_014831.1"/>
</dbReference>
<dbReference type="OrthoDB" id="10020369at2"/>
<organism evidence="3 4">
    <name type="scientific">Thermaerobacter marianensis (strain ATCC 700841 / DSM 12885 / JCM 10246 / 7p75a)</name>
    <dbReference type="NCBI Taxonomy" id="644966"/>
    <lineage>
        <taxon>Bacteria</taxon>
        <taxon>Bacillati</taxon>
        <taxon>Bacillota</taxon>
        <taxon>Clostridia</taxon>
        <taxon>Eubacteriales</taxon>
        <taxon>Clostridiales Family XVII. Incertae Sedis</taxon>
        <taxon>Thermaerobacter</taxon>
    </lineage>
</organism>
<gene>
    <name evidence="3" type="ordered locus">Tmar_1131</name>
</gene>
<evidence type="ECO:0000256" key="2">
    <source>
        <dbReference type="SAM" id="Phobius"/>
    </source>
</evidence>
<keyword evidence="4" id="KW-1185">Reference proteome</keyword>
<protein>
    <recommendedName>
        <fullName evidence="5">DUF2953 domain-containing protein</fullName>
    </recommendedName>
</protein>
<keyword evidence="2" id="KW-1133">Transmembrane helix</keyword>
<reference evidence="4" key="2">
    <citation type="journal article" date="2010" name="Stand. Genomic Sci.">
        <title>Complete genome sequence of Thermaerobacter marianensis type strain (7p75aT).</title>
        <authorList>
            <person name="Han C."/>
            <person name="Gu W."/>
            <person name="Zhang X."/>
            <person name="Lapidus A."/>
            <person name="Nolan M."/>
            <person name="Copeland A."/>
            <person name="Lucas S."/>
            <person name="Glavina Del Rio T."/>
            <person name="Tice H."/>
            <person name="Cheng J."/>
            <person name="Tapia R."/>
            <person name="Goodwin L."/>
            <person name="Pitluck S."/>
            <person name="Pagani I."/>
            <person name="Ivanova N."/>
            <person name="Mavromatis K."/>
            <person name="Mikhailova N."/>
            <person name="Pati A."/>
            <person name="Chen A."/>
            <person name="Palaniappan K."/>
            <person name="Land M."/>
            <person name="Hauser L."/>
            <person name="Chang Y."/>
            <person name="Jeffries C."/>
            <person name="Schneider S."/>
            <person name="Rohde M."/>
            <person name="Goker M."/>
            <person name="Pukall R."/>
            <person name="Woyke T."/>
            <person name="Bristow J."/>
            <person name="Eisen J."/>
            <person name="Markowitz V."/>
            <person name="Hugenholtz P."/>
            <person name="Kyrpides N."/>
            <person name="Klenk H."/>
            <person name="Detter J."/>
        </authorList>
    </citation>
    <scope>NUCLEOTIDE SEQUENCE [LARGE SCALE GENOMIC DNA]</scope>
    <source>
        <strain evidence="4">ATCC 700841 / DSM 12885 / JCM 10246 / 7p75a</strain>
    </source>
</reference>
<keyword evidence="2" id="KW-0812">Transmembrane</keyword>
<dbReference type="STRING" id="644966.Tmar_1131"/>
<sequence length="247" mass="26835">MTGRPGFDPIPAALVSVLAVAAILSIGWLLHRPLLPLRLRVRWRAGRLTATLEAGWPCLTYRYRVGWRPPGPLQLRRSLRLPPAWPRRRALLYRRRVMPGPPWPLTASARARRLVRLLAGGEWRVQKLSLHLAVGLADAAATAWVAGSLSALAGAAAAAAGHQAMAWRIRVEPAFGRPAWALDLDCIARIPLWEAMSAARALRTPHRPNRTEEGLRSPGRRSTGRGRGSPGPDQKGAIAGPPAAGAW</sequence>
<evidence type="ECO:0008006" key="5">
    <source>
        <dbReference type="Google" id="ProtNLM"/>
    </source>
</evidence>
<feature type="region of interest" description="Disordered" evidence="1">
    <location>
        <begin position="203"/>
        <end position="247"/>
    </location>
</feature>
<accession>E6SKN6</accession>
<dbReference type="Proteomes" id="UP000008915">
    <property type="component" value="Chromosome"/>
</dbReference>
<reference evidence="3 4" key="1">
    <citation type="journal article" date="2010" name="Stand. Genomic Sci.">
        <title>Complete genome sequence of Thermaerobacter marianensis type strain (7p75a).</title>
        <authorList>
            <person name="Han C."/>
            <person name="Gu W."/>
            <person name="Zhang X."/>
            <person name="Lapidus A."/>
            <person name="Nolan M."/>
            <person name="Copeland A."/>
            <person name="Lucas S."/>
            <person name="Del Rio T.G."/>
            <person name="Tice H."/>
            <person name="Cheng J.F."/>
            <person name="Tapia R."/>
            <person name="Goodwin L."/>
            <person name="Pitluck S."/>
            <person name="Pagani I."/>
            <person name="Ivanova N."/>
            <person name="Mavromatis K."/>
            <person name="Mikhailova N."/>
            <person name="Pati A."/>
            <person name="Chen A."/>
            <person name="Palaniappan K."/>
            <person name="Land M."/>
            <person name="Hauser L."/>
            <person name="Chang Y.J."/>
            <person name="Jeffries C.D."/>
            <person name="Schneider S."/>
            <person name="Rohde M."/>
            <person name="Goker M."/>
            <person name="Pukall R."/>
            <person name="Woyke T."/>
            <person name="Bristow J."/>
            <person name="Eisen J.A."/>
            <person name="Markowitz V."/>
            <person name="Hugenholtz P."/>
            <person name="Kyrpides N.C."/>
            <person name="Klenk H.P."/>
            <person name="Detter J.C."/>
        </authorList>
    </citation>
    <scope>NUCLEOTIDE SEQUENCE [LARGE SCALE GENOMIC DNA]</scope>
    <source>
        <strain evidence="4">ATCC 700841 / DSM 12885 / JCM 10246 / 7p75a</strain>
    </source>
</reference>
<evidence type="ECO:0000313" key="3">
    <source>
        <dbReference type="EMBL" id="ADU51244.1"/>
    </source>
</evidence>
<keyword evidence="2" id="KW-0472">Membrane</keyword>
<feature type="compositionally biased region" description="Low complexity" evidence="1">
    <location>
        <begin position="230"/>
        <end position="247"/>
    </location>
</feature>
<evidence type="ECO:0000256" key="1">
    <source>
        <dbReference type="SAM" id="MobiDB-lite"/>
    </source>
</evidence>
<name>E6SKN6_THEM7</name>
<proteinExistence type="predicted"/>
<evidence type="ECO:0000313" key="4">
    <source>
        <dbReference type="Proteomes" id="UP000008915"/>
    </source>
</evidence>
<dbReference type="EMBL" id="CP002344">
    <property type="protein sequence ID" value="ADU51244.1"/>
    <property type="molecule type" value="Genomic_DNA"/>
</dbReference>
<dbReference type="AlphaFoldDB" id="E6SKN6"/>
<dbReference type="KEGG" id="tmr:Tmar_1131"/>
<dbReference type="HOGENOM" id="CLU_1124106_0_0_9"/>
<feature type="transmembrane region" description="Helical" evidence="2">
    <location>
        <begin position="12"/>
        <end position="30"/>
    </location>
</feature>